<keyword evidence="2" id="KW-1185">Reference proteome</keyword>
<evidence type="ECO:0000313" key="2">
    <source>
        <dbReference type="Proteomes" id="UP000031036"/>
    </source>
</evidence>
<evidence type="ECO:0000313" key="1">
    <source>
        <dbReference type="EMBL" id="KHN81032.1"/>
    </source>
</evidence>
<dbReference type="Proteomes" id="UP000031036">
    <property type="component" value="Unassembled WGS sequence"/>
</dbReference>
<dbReference type="EMBL" id="JPKZ01001610">
    <property type="protein sequence ID" value="KHN81032.1"/>
    <property type="molecule type" value="Genomic_DNA"/>
</dbReference>
<organism evidence="1 2">
    <name type="scientific">Toxocara canis</name>
    <name type="common">Canine roundworm</name>
    <dbReference type="NCBI Taxonomy" id="6265"/>
    <lineage>
        <taxon>Eukaryota</taxon>
        <taxon>Metazoa</taxon>
        <taxon>Ecdysozoa</taxon>
        <taxon>Nematoda</taxon>
        <taxon>Chromadorea</taxon>
        <taxon>Rhabditida</taxon>
        <taxon>Spirurina</taxon>
        <taxon>Ascaridomorpha</taxon>
        <taxon>Ascaridoidea</taxon>
        <taxon>Toxocaridae</taxon>
        <taxon>Toxocara</taxon>
    </lineage>
</organism>
<protein>
    <submittedName>
        <fullName evidence="1">Uncharacterized protein</fullName>
    </submittedName>
</protein>
<dbReference type="AlphaFoldDB" id="A0A0B2VHT6"/>
<name>A0A0B2VHT6_TOXCA</name>
<gene>
    <name evidence="1" type="ORF">Tcan_16186</name>
</gene>
<reference evidence="1 2" key="1">
    <citation type="submission" date="2014-11" db="EMBL/GenBank/DDBJ databases">
        <title>Genetic blueprint of the zoonotic pathogen Toxocara canis.</title>
        <authorList>
            <person name="Zhu X.-Q."/>
            <person name="Korhonen P.K."/>
            <person name="Cai H."/>
            <person name="Young N.D."/>
            <person name="Nejsum P."/>
            <person name="von Samson-Himmelstjerna G."/>
            <person name="Boag P.R."/>
            <person name="Tan P."/>
            <person name="Li Q."/>
            <person name="Min J."/>
            <person name="Yang Y."/>
            <person name="Wang X."/>
            <person name="Fang X."/>
            <person name="Hall R.S."/>
            <person name="Hofmann A."/>
            <person name="Sternberg P.W."/>
            <person name="Jex A.R."/>
            <person name="Gasser R.B."/>
        </authorList>
    </citation>
    <scope>NUCLEOTIDE SEQUENCE [LARGE SCALE GENOMIC DNA]</scope>
    <source>
        <strain evidence="1">PN_DK_2014</strain>
    </source>
</reference>
<proteinExistence type="predicted"/>
<accession>A0A0B2VHT6</accession>
<comment type="caution">
    <text evidence="1">The sequence shown here is derived from an EMBL/GenBank/DDBJ whole genome shotgun (WGS) entry which is preliminary data.</text>
</comment>
<sequence>MAKKCSKIVVDFVCTSLRLRKRVTRFRFEADTKWRRNSALCMYARNAAHRKRRARNASFRLRKLNRSRYGMSERRISSGQQRRRGVRVANGSGMRYFVVVDDVSFCG</sequence>